<proteinExistence type="predicted"/>
<gene>
    <name evidence="3" type="primary">LOC123426828</name>
</gene>
<reference evidence="3" key="2">
    <citation type="submission" date="2020-10" db="EMBL/GenBank/DDBJ databases">
        <authorList>
            <person name="Scholz U."/>
            <person name="Mascher M."/>
            <person name="Fiebig A."/>
        </authorList>
    </citation>
    <scope>NUCLEOTIDE SEQUENCE [LARGE SCALE GENOMIC DNA]</scope>
    <source>
        <strain evidence="3">cv. Morex</strain>
    </source>
</reference>
<dbReference type="OrthoDB" id="607900at2759"/>
<accession>A0A8I6WP30</accession>
<evidence type="ECO:0000313" key="4">
    <source>
        <dbReference type="Proteomes" id="UP000011116"/>
    </source>
</evidence>
<dbReference type="Gramene" id="HORVU.MOREX.r3.2HG0171220.1">
    <property type="protein sequence ID" value="HORVU.MOREX.r3.2HG0171220.1"/>
    <property type="gene ID" value="HORVU.MOREX.r3.2HG0171220"/>
</dbReference>
<name>A0A8I6WP30_HORVV</name>
<dbReference type="Proteomes" id="UP000011116">
    <property type="component" value="Chromosome 2H"/>
</dbReference>
<feature type="domain" description="DUF6598" evidence="2">
    <location>
        <begin position="168"/>
        <end position="392"/>
    </location>
</feature>
<dbReference type="KEGG" id="hvg:123426828"/>
<keyword evidence="4" id="KW-1185">Reference proteome</keyword>
<sequence length="395" mass="44271">MPLSVAAEPERACWSAIFCSLQACISEPIRFIHYGSLDVVRRLFCSRGVRERARGTGMREETVNLADEQTGDKNSPAADDDYSEQLAEYGHNSDGEDCSNCDDYHGTDGDYHDTDGDYSDGGGDDYRKDIPPCLKIGYHGDSKNLHVAYSYSRHLVELLSVRPRFPFVGTFVAFSDCSHYYCSSLNGQPHRNVDSQGNLILRAEGAALEDYFRIRVEIPEDDNRIDIANYLFCVDPYACNSVIIHTMPTRYGRDIDVIFVPMYRAIQARLCINLHLTSGSGCSSIDTGCYACGEITAHHQFYGDYNVLLFQCGQDDKAEVIDGRLPLLRTWAAVPIYLEPILIIKLNLCVFTNSGHVNDGHTISFQGDLTFNHDQHEKTICNADHGKVEVQIAYR</sequence>
<dbReference type="AlphaFoldDB" id="A0A8I6WP30"/>
<dbReference type="InterPro" id="IPR046533">
    <property type="entry name" value="DUF6598"/>
</dbReference>
<dbReference type="RefSeq" id="XP_044966660.1">
    <property type="nucleotide sequence ID" value="XM_045110725.1"/>
</dbReference>
<dbReference type="OMA" id="FSDCSHY"/>
<protein>
    <recommendedName>
        <fullName evidence="2">DUF6598 domain-containing protein</fullName>
    </recommendedName>
</protein>
<evidence type="ECO:0000313" key="3">
    <source>
        <dbReference type="EnsemblPlants" id="HORVU.MOREX.r3.2HG0171220.1"/>
    </source>
</evidence>
<evidence type="ECO:0000259" key="2">
    <source>
        <dbReference type="Pfam" id="PF20241"/>
    </source>
</evidence>
<dbReference type="GeneID" id="123426828"/>
<dbReference type="EnsemblPlants" id="HORVU.MOREX.r3.2HG0171220.1">
    <property type="protein sequence ID" value="HORVU.MOREX.r3.2HG0171220.1"/>
    <property type="gene ID" value="HORVU.MOREX.r3.2HG0171220"/>
</dbReference>
<dbReference type="Pfam" id="PF20241">
    <property type="entry name" value="DUF6598"/>
    <property type="match status" value="1"/>
</dbReference>
<reference evidence="3" key="3">
    <citation type="submission" date="2022-01" db="UniProtKB">
        <authorList>
            <consortium name="EnsemblPlants"/>
        </authorList>
    </citation>
    <scope>IDENTIFICATION</scope>
    <source>
        <strain evidence="3">subsp. vulgare</strain>
    </source>
</reference>
<evidence type="ECO:0000256" key="1">
    <source>
        <dbReference type="SAM" id="MobiDB-lite"/>
    </source>
</evidence>
<feature type="region of interest" description="Disordered" evidence="1">
    <location>
        <begin position="56"/>
        <end position="80"/>
    </location>
</feature>
<organism evidence="3 4">
    <name type="scientific">Hordeum vulgare subsp. vulgare</name>
    <name type="common">Domesticated barley</name>
    <dbReference type="NCBI Taxonomy" id="112509"/>
    <lineage>
        <taxon>Eukaryota</taxon>
        <taxon>Viridiplantae</taxon>
        <taxon>Streptophyta</taxon>
        <taxon>Embryophyta</taxon>
        <taxon>Tracheophyta</taxon>
        <taxon>Spermatophyta</taxon>
        <taxon>Magnoliopsida</taxon>
        <taxon>Liliopsida</taxon>
        <taxon>Poales</taxon>
        <taxon>Poaceae</taxon>
        <taxon>BOP clade</taxon>
        <taxon>Pooideae</taxon>
        <taxon>Triticodae</taxon>
        <taxon>Triticeae</taxon>
        <taxon>Hordeinae</taxon>
        <taxon>Hordeum</taxon>
    </lineage>
</organism>
<reference evidence="4" key="1">
    <citation type="journal article" date="2012" name="Nature">
        <title>A physical, genetic and functional sequence assembly of the barley genome.</title>
        <authorList>
            <consortium name="The International Barley Genome Sequencing Consortium"/>
            <person name="Mayer K.F."/>
            <person name="Waugh R."/>
            <person name="Brown J.W."/>
            <person name="Schulman A."/>
            <person name="Langridge P."/>
            <person name="Platzer M."/>
            <person name="Fincher G.B."/>
            <person name="Muehlbauer G.J."/>
            <person name="Sato K."/>
            <person name="Close T.J."/>
            <person name="Wise R.P."/>
            <person name="Stein N."/>
        </authorList>
    </citation>
    <scope>NUCLEOTIDE SEQUENCE [LARGE SCALE GENOMIC DNA]</scope>
    <source>
        <strain evidence="4">cv. Morex</strain>
    </source>
</reference>